<keyword evidence="8" id="KW-1185">Reference proteome</keyword>
<dbReference type="InterPro" id="IPR035895">
    <property type="entry name" value="HPr-like_sf"/>
</dbReference>
<evidence type="ECO:0000313" key="8">
    <source>
        <dbReference type="Proteomes" id="UP000539111"/>
    </source>
</evidence>
<keyword evidence="4" id="KW-0963">Cytoplasm</keyword>
<evidence type="ECO:0000313" key="7">
    <source>
        <dbReference type="EMBL" id="NYI67619.1"/>
    </source>
</evidence>
<keyword evidence="5" id="KW-0598">Phosphotransferase system</keyword>
<dbReference type="Gene3D" id="3.30.1340.10">
    <property type="entry name" value="HPr-like"/>
    <property type="match status" value="1"/>
</dbReference>
<dbReference type="PRINTS" id="PR00107">
    <property type="entry name" value="PHOSPHOCPHPR"/>
</dbReference>
<proteinExistence type="predicted"/>
<dbReference type="RefSeq" id="WP_179427699.1">
    <property type="nucleotide sequence ID" value="NZ_JACBZP010000001.1"/>
</dbReference>
<sequence length="96" mass="9546">MPERTATVASTVGLHARPAAALVEAAAQQPVTVMIARDGVGPDGGRGEAVDASSILSLMTLGAEYGSVVVLTAEGDGAEAALDVLAAVIETNLDED</sequence>
<accession>A0A7Z0D2E3</accession>
<evidence type="ECO:0000256" key="3">
    <source>
        <dbReference type="ARBA" id="ARBA00020422"/>
    </source>
</evidence>
<dbReference type="InterPro" id="IPR050399">
    <property type="entry name" value="HPr"/>
</dbReference>
<dbReference type="SUPFAM" id="SSF55594">
    <property type="entry name" value="HPr-like"/>
    <property type="match status" value="1"/>
</dbReference>
<dbReference type="PANTHER" id="PTHR33705">
    <property type="entry name" value="PHOSPHOCARRIER PROTEIN HPR"/>
    <property type="match status" value="1"/>
</dbReference>
<evidence type="ECO:0000256" key="2">
    <source>
        <dbReference type="ARBA" id="ARBA00004496"/>
    </source>
</evidence>
<dbReference type="NCBIfam" id="TIGR01003">
    <property type="entry name" value="PTS_HPr_family"/>
    <property type="match status" value="1"/>
</dbReference>
<evidence type="ECO:0000259" key="6">
    <source>
        <dbReference type="PROSITE" id="PS51350"/>
    </source>
</evidence>
<reference evidence="7 8" key="1">
    <citation type="submission" date="2020-07" db="EMBL/GenBank/DDBJ databases">
        <title>Sequencing the genomes of 1000 actinobacteria strains.</title>
        <authorList>
            <person name="Klenk H.-P."/>
        </authorList>
    </citation>
    <scope>NUCLEOTIDE SEQUENCE [LARGE SCALE GENOMIC DNA]</scope>
    <source>
        <strain evidence="7 8">DSM 26341</strain>
    </source>
</reference>
<evidence type="ECO:0000256" key="1">
    <source>
        <dbReference type="ARBA" id="ARBA00003681"/>
    </source>
</evidence>
<comment type="caution">
    <text evidence="7">The sequence shown here is derived from an EMBL/GenBank/DDBJ whole genome shotgun (WGS) entry which is preliminary data.</text>
</comment>
<dbReference type="CDD" id="cd00367">
    <property type="entry name" value="PTS-HPr_like"/>
    <property type="match status" value="1"/>
</dbReference>
<gene>
    <name evidence="7" type="ORF">BJY26_001925</name>
</gene>
<dbReference type="GO" id="GO:0005737">
    <property type="term" value="C:cytoplasm"/>
    <property type="evidence" value="ECO:0007669"/>
    <property type="project" value="UniProtKB-SubCell"/>
</dbReference>
<dbReference type="InterPro" id="IPR000032">
    <property type="entry name" value="HPr-like"/>
</dbReference>
<feature type="domain" description="HPr" evidence="6">
    <location>
        <begin position="1"/>
        <end position="96"/>
    </location>
</feature>
<dbReference type="EMBL" id="JACBZP010000001">
    <property type="protein sequence ID" value="NYI67619.1"/>
    <property type="molecule type" value="Genomic_DNA"/>
</dbReference>
<protein>
    <recommendedName>
        <fullName evidence="3">Phosphocarrier protein HPr</fullName>
    </recommendedName>
</protein>
<comment type="subcellular location">
    <subcellularLocation>
        <location evidence="2">Cytoplasm</location>
    </subcellularLocation>
</comment>
<organism evidence="7 8">
    <name type="scientific">Spelaeicoccus albus</name>
    <dbReference type="NCBI Taxonomy" id="1280376"/>
    <lineage>
        <taxon>Bacteria</taxon>
        <taxon>Bacillati</taxon>
        <taxon>Actinomycetota</taxon>
        <taxon>Actinomycetes</taxon>
        <taxon>Micrococcales</taxon>
        <taxon>Brevibacteriaceae</taxon>
        <taxon>Spelaeicoccus</taxon>
    </lineage>
</organism>
<dbReference type="InterPro" id="IPR001020">
    <property type="entry name" value="PTS_HPr_His_P_site"/>
</dbReference>
<dbReference type="Pfam" id="PF00381">
    <property type="entry name" value="PTS-HPr"/>
    <property type="match status" value="1"/>
</dbReference>
<dbReference type="AlphaFoldDB" id="A0A7Z0D2E3"/>
<dbReference type="GO" id="GO:0009401">
    <property type="term" value="P:phosphoenolpyruvate-dependent sugar phosphotransferase system"/>
    <property type="evidence" value="ECO:0007669"/>
    <property type="project" value="UniProtKB-KW"/>
</dbReference>
<dbReference type="PROSITE" id="PS51350">
    <property type="entry name" value="PTS_HPR_DOM"/>
    <property type="match status" value="1"/>
</dbReference>
<dbReference type="PROSITE" id="PS00369">
    <property type="entry name" value="PTS_HPR_HIS"/>
    <property type="match status" value="1"/>
</dbReference>
<comment type="function">
    <text evidence="1">General (non sugar-specific) component of the phosphoenolpyruvate-dependent sugar phosphotransferase system (sugar PTS). This major carbohydrate active-transport system catalyzes the phosphorylation of incoming sugar substrates concomitantly with their translocation across the cell membrane. The phosphoryl group from phosphoenolpyruvate (PEP) is transferred to the phosphoryl carrier protein HPr by enzyme I. Phospho-HPr then transfers it to the PTS EIIA domain.</text>
</comment>
<dbReference type="PANTHER" id="PTHR33705:SF2">
    <property type="entry name" value="PHOSPHOCARRIER PROTEIN NPR"/>
    <property type="match status" value="1"/>
</dbReference>
<name>A0A7Z0D2E3_9MICO</name>
<evidence type="ECO:0000256" key="4">
    <source>
        <dbReference type="ARBA" id="ARBA00022490"/>
    </source>
</evidence>
<dbReference type="Proteomes" id="UP000539111">
    <property type="component" value="Unassembled WGS sequence"/>
</dbReference>
<evidence type="ECO:0000256" key="5">
    <source>
        <dbReference type="ARBA" id="ARBA00022683"/>
    </source>
</evidence>